<dbReference type="AlphaFoldDB" id="A0A9Q3YTT3"/>
<reference evidence="4" key="2">
    <citation type="submission" date="2023-07" db="EMBL/GenBank/DDBJ databases">
        <title>Description of novel Chryseobacterium sp. strain C-2.</title>
        <authorList>
            <person name="Saticioglu I.B."/>
        </authorList>
    </citation>
    <scope>NUCLEOTIDE SEQUENCE [LARGE SCALE GENOMIC DNA]</scope>
    <source>
        <strain evidence="4">C-2</strain>
    </source>
</reference>
<evidence type="ECO:0000256" key="1">
    <source>
        <dbReference type="SAM" id="SignalP"/>
    </source>
</evidence>
<dbReference type="Proteomes" id="UP000603715">
    <property type="component" value="Unassembled WGS sequence"/>
</dbReference>
<comment type="caution">
    <text evidence="3">The sequence shown here is derived from an EMBL/GenBank/DDBJ whole genome shotgun (WGS) entry which is preliminary data.</text>
</comment>
<feature type="chain" id="PRO_5040431704" description="Lipoprotein" evidence="1">
    <location>
        <begin position="19"/>
        <end position="112"/>
    </location>
</feature>
<evidence type="ECO:0000313" key="5">
    <source>
        <dbReference type="Proteomes" id="UP001107960"/>
    </source>
</evidence>
<reference evidence="3" key="1">
    <citation type="submission" date="2021-11" db="EMBL/GenBank/DDBJ databases">
        <title>Description of novel Chryseobacterium species.</title>
        <authorList>
            <person name="Saticioglu I.B."/>
            <person name="Ay H."/>
            <person name="Altun S."/>
            <person name="Duman M."/>
        </authorList>
    </citation>
    <scope>NUCLEOTIDE SEQUENCE</scope>
    <source>
        <strain evidence="3">C-39</strain>
    </source>
</reference>
<proteinExistence type="predicted"/>
<evidence type="ECO:0000313" key="3">
    <source>
        <dbReference type="EMBL" id="MCC9036863.1"/>
    </source>
</evidence>
<dbReference type="RefSeq" id="WP_191179904.1">
    <property type="nucleotide sequence ID" value="NZ_JACXXP010000014.1"/>
</dbReference>
<sequence>MKKSLLYFVLLISAVSCTNYYTFLLQEDTPLYASNDSIISVTIITKDSEVFLSSKADKKNFRKLKWGNYYRWAIKPIYTSYIGYSKKSSYYLHGQDHLPAIARSRGQEPPYR</sequence>
<accession>A0A9Q3YTT3</accession>
<reference evidence="2" key="3">
    <citation type="submission" date="2024-05" db="EMBL/GenBank/DDBJ databases">
        <title>Description of novel Chryseobacterium sp. strain C-2.</title>
        <authorList>
            <person name="Saticioglu I.B."/>
        </authorList>
    </citation>
    <scope>NUCLEOTIDE SEQUENCE</scope>
    <source>
        <strain evidence="2">C-2</strain>
    </source>
</reference>
<protein>
    <recommendedName>
        <fullName evidence="6">Lipoprotein</fullName>
    </recommendedName>
</protein>
<name>A0A9Q3YTT3_9FLAO</name>
<keyword evidence="4" id="KW-1185">Reference proteome</keyword>
<dbReference type="EMBL" id="JAJJML010000001">
    <property type="protein sequence ID" value="MCC9036863.1"/>
    <property type="molecule type" value="Genomic_DNA"/>
</dbReference>
<feature type="signal peptide" evidence="1">
    <location>
        <begin position="1"/>
        <end position="18"/>
    </location>
</feature>
<organism evidence="3 5">
    <name type="scientific">Chryseobacterium muglaense</name>
    <dbReference type="NCBI Taxonomy" id="2893752"/>
    <lineage>
        <taxon>Bacteria</taxon>
        <taxon>Pseudomonadati</taxon>
        <taxon>Bacteroidota</taxon>
        <taxon>Flavobacteriia</taxon>
        <taxon>Flavobacteriales</taxon>
        <taxon>Weeksellaceae</taxon>
        <taxon>Chryseobacterium group</taxon>
        <taxon>Chryseobacterium</taxon>
    </lineage>
</organism>
<dbReference type="EMBL" id="JACXXP010000014">
    <property type="protein sequence ID" value="MBD3905412.1"/>
    <property type="molecule type" value="Genomic_DNA"/>
</dbReference>
<evidence type="ECO:0000313" key="4">
    <source>
        <dbReference type="Proteomes" id="UP000603715"/>
    </source>
</evidence>
<dbReference type="Proteomes" id="UP001107960">
    <property type="component" value="Unassembled WGS sequence"/>
</dbReference>
<keyword evidence="1" id="KW-0732">Signal</keyword>
<dbReference type="PROSITE" id="PS51257">
    <property type="entry name" value="PROKAR_LIPOPROTEIN"/>
    <property type="match status" value="1"/>
</dbReference>
<evidence type="ECO:0008006" key="6">
    <source>
        <dbReference type="Google" id="ProtNLM"/>
    </source>
</evidence>
<gene>
    <name evidence="2" type="ORF">IEW27_12545</name>
    <name evidence="3" type="ORF">LNP80_21885</name>
</gene>
<evidence type="ECO:0000313" key="2">
    <source>
        <dbReference type="EMBL" id="MBD3905412.1"/>
    </source>
</evidence>